<name>A0A6G1JQ67_9PLEO</name>
<dbReference type="Proteomes" id="UP000799428">
    <property type="component" value="Unassembled WGS sequence"/>
</dbReference>
<accession>A0A6G1JQ67</accession>
<keyword evidence="2" id="KW-1185">Reference proteome</keyword>
<reference evidence="1" key="1">
    <citation type="journal article" date="2020" name="Stud. Mycol.">
        <title>101 Dothideomycetes genomes: a test case for predicting lifestyles and emergence of pathogens.</title>
        <authorList>
            <person name="Haridas S."/>
            <person name="Albert R."/>
            <person name="Binder M."/>
            <person name="Bloem J."/>
            <person name="Labutti K."/>
            <person name="Salamov A."/>
            <person name="Andreopoulos B."/>
            <person name="Baker S."/>
            <person name="Barry K."/>
            <person name="Bills G."/>
            <person name="Bluhm B."/>
            <person name="Cannon C."/>
            <person name="Castanera R."/>
            <person name="Culley D."/>
            <person name="Daum C."/>
            <person name="Ezra D."/>
            <person name="Gonzalez J."/>
            <person name="Henrissat B."/>
            <person name="Kuo A."/>
            <person name="Liang C."/>
            <person name="Lipzen A."/>
            <person name="Lutzoni F."/>
            <person name="Magnuson J."/>
            <person name="Mondo S."/>
            <person name="Nolan M."/>
            <person name="Ohm R."/>
            <person name="Pangilinan J."/>
            <person name="Park H.-J."/>
            <person name="Ramirez L."/>
            <person name="Alfaro M."/>
            <person name="Sun H."/>
            <person name="Tritt A."/>
            <person name="Yoshinaga Y."/>
            <person name="Zwiers L.-H."/>
            <person name="Turgeon B."/>
            <person name="Goodwin S."/>
            <person name="Spatafora J."/>
            <person name="Crous P."/>
            <person name="Grigoriev I."/>
        </authorList>
    </citation>
    <scope>NUCLEOTIDE SEQUENCE</scope>
    <source>
        <strain evidence="1">CBS 279.74</strain>
    </source>
</reference>
<evidence type="ECO:0000313" key="2">
    <source>
        <dbReference type="Proteomes" id="UP000799428"/>
    </source>
</evidence>
<evidence type="ECO:0000313" key="1">
    <source>
        <dbReference type="EMBL" id="KAF2702443.1"/>
    </source>
</evidence>
<sequence length="111" mass="12619">MPYSKYYTSPQPLCLGITIGSISNLQLDELEEEIVEWVRFSSIKVPVVNKEATNTLTWTLPPIPPIDPYHSLAFFAEYNFKIKDGAWQSEIVQWNKRDTVVIGTNASGEEL</sequence>
<dbReference type="AlphaFoldDB" id="A0A6G1JQ67"/>
<protein>
    <submittedName>
        <fullName evidence="1">Uncharacterized protein</fullName>
    </submittedName>
</protein>
<proteinExistence type="predicted"/>
<gene>
    <name evidence="1" type="ORF">K504DRAFT_509006</name>
</gene>
<dbReference type="EMBL" id="MU005830">
    <property type="protein sequence ID" value="KAF2702443.1"/>
    <property type="molecule type" value="Genomic_DNA"/>
</dbReference>
<organism evidence="1 2">
    <name type="scientific">Pleomassaria siparia CBS 279.74</name>
    <dbReference type="NCBI Taxonomy" id="1314801"/>
    <lineage>
        <taxon>Eukaryota</taxon>
        <taxon>Fungi</taxon>
        <taxon>Dikarya</taxon>
        <taxon>Ascomycota</taxon>
        <taxon>Pezizomycotina</taxon>
        <taxon>Dothideomycetes</taxon>
        <taxon>Pleosporomycetidae</taxon>
        <taxon>Pleosporales</taxon>
        <taxon>Pleomassariaceae</taxon>
        <taxon>Pleomassaria</taxon>
    </lineage>
</organism>